<protein>
    <submittedName>
        <fullName evidence="1">Uncharacterized protein</fullName>
    </submittedName>
</protein>
<proteinExistence type="predicted"/>
<dbReference type="EMBL" id="JANPWB010000005">
    <property type="protein sequence ID" value="KAJ1185207.1"/>
    <property type="molecule type" value="Genomic_DNA"/>
</dbReference>
<reference evidence="1" key="1">
    <citation type="journal article" date="2022" name="bioRxiv">
        <title>Sequencing and chromosome-scale assembly of the giantPleurodeles waltlgenome.</title>
        <authorList>
            <person name="Brown T."/>
            <person name="Elewa A."/>
            <person name="Iarovenko S."/>
            <person name="Subramanian E."/>
            <person name="Araus A.J."/>
            <person name="Petzold A."/>
            <person name="Susuki M."/>
            <person name="Suzuki K.-i.T."/>
            <person name="Hayashi T."/>
            <person name="Toyoda A."/>
            <person name="Oliveira C."/>
            <person name="Osipova E."/>
            <person name="Leigh N.D."/>
            <person name="Simon A."/>
            <person name="Yun M.H."/>
        </authorList>
    </citation>
    <scope>NUCLEOTIDE SEQUENCE</scope>
    <source>
        <strain evidence="1">20211129_DDA</strain>
        <tissue evidence="1">Liver</tissue>
    </source>
</reference>
<keyword evidence="2" id="KW-1185">Reference proteome</keyword>
<comment type="caution">
    <text evidence="1">The sequence shown here is derived from an EMBL/GenBank/DDBJ whole genome shotgun (WGS) entry which is preliminary data.</text>
</comment>
<dbReference type="Proteomes" id="UP001066276">
    <property type="component" value="Chromosome 3_1"/>
</dbReference>
<gene>
    <name evidence="1" type="ORF">NDU88_002001</name>
</gene>
<sequence length="163" mass="18192">MLPLSPVSCSRLLLGTGTEDDCKAALNGHFDFQFNSDFERFKLRRAYQREGQRIDNVYAYLREVASMCMADDQSKEVLAQLIQKWSKLLRGLILRQPGISVDDILIMAWSYDLSAARVARMESVLTTGPNTGKQPTIKPETVGVIMTQGGRVRPPDQATSAHC</sequence>
<evidence type="ECO:0000313" key="1">
    <source>
        <dbReference type="EMBL" id="KAJ1185207.1"/>
    </source>
</evidence>
<evidence type="ECO:0000313" key="2">
    <source>
        <dbReference type="Proteomes" id="UP001066276"/>
    </source>
</evidence>
<accession>A0AAV7UC05</accession>
<organism evidence="1 2">
    <name type="scientific">Pleurodeles waltl</name>
    <name type="common">Iberian ribbed newt</name>
    <dbReference type="NCBI Taxonomy" id="8319"/>
    <lineage>
        <taxon>Eukaryota</taxon>
        <taxon>Metazoa</taxon>
        <taxon>Chordata</taxon>
        <taxon>Craniata</taxon>
        <taxon>Vertebrata</taxon>
        <taxon>Euteleostomi</taxon>
        <taxon>Amphibia</taxon>
        <taxon>Batrachia</taxon>
        <taxon>Caudata</taxon>
        <taxon>Salamandroidea</taxon>
        <taxon>Salamandridae</taxon>
        <taxon>Pleurodelinae</taxon>
        <taxon>Pleurodeles</taxon>
    </lineage>
</organism>
<name>A0AAV7UC05_PLEWA</name>
<dbReference type="AlphaFoldDB" id="A0AAV7UC05"/>